<sequence length="216" mass="23463">MVCSNPRKQDLLLVKEIGLSDSVSSLGDCSGMVFDITDFPGLNDAEIEALLVSLFSRMSESSLVFLRGSVDRIEHLFRLVVELKMDGAVVDCSSPNGSRLASTLPRIGLASKAMSLAEHGKFVMMEIDEAPSAKDLLIAVAAGCHAVVAPLRNDDVEGCLDEAGSKLRGWMRELGVDGIERVGRRNLRALDYDTAAVSGLRLIGYDRPLPMWLELR</sequence>
<name>A0A382SLW5_9ZZZZ</name>
<reference evidence="1" key="1">
    <citation type="submission" date="2018-05" db="EMBL/GenBank/DDBJ databases">
        <authorList>
            <person name="Lanie J.A."/>
            <person name="Ng W.-L."/>
            <person name="Kazmierczak K.M."/>
            <person name="Andrzejewski T.M."/>
            <person name="Davidsen T.M."/>
            <person name="Wayne K.J."/>
            <person name="Tettelin H."/>
            <person name="Glass J.I."/>
            <person name="Rusch D."/>
            <person name="Podicherti R."/>
            <person name="Tsui H.-C.T."/>
            <person name="Winkler M.E."/>
        </authorList>
    </citation>
    <scope>NUCLEOTIDE SEQUENCE</scope>
</reference>
<proteinExistence type="predicted"/>
<organism evidence="1">
    <name type="scientific">marine metagenome</name>
    <dbReference type="NCBI Taxonomy" id="408172"/>
    <lineage>
        <taxon>unclassified sequences</taxon>
        <taxon>metagenomes</taxon>
        <taxon>ecological metagenomes</taxon>
    </lineage>
</organism>
<gene>
    <name evidence="1" type="ORF">METZ01_LOCUS363748</name>
</gene>
<dbReference type="AlphaFoldDB" id="A0A382SLW5"/>
<protein>
    <recommendedName>
        <fullName evidence="2">HpcH/HpaI aldolase/citrate lyase domain-containing protein</fullName>
    </recommendedName>
</protein>
<evidence type="ECO:0008006" key="2">
    <source>
        <dbReference type="Google" id="ProtNLM"/>
    </source>
</evidence>
<accession>A0A382SLW5</accession>
<evidence type="ECO:0000313" key="1">
    <source>
        <dbReference type="EMBL" id="SVD10894.1"/>
    </source>
</evidence>
<dbReference type="EMBL" id="UINC01130066">
    <property type="protein sequence ID" value="SVD10894.1"/>
    <property type="molecule type" value="Genomic_DNA"/>
</dbReference>